<feature type="transmembrane region" description="Helical" evidence="1">
    <location>
        <begin position="137"/>
        <end position="157"/>
    </location>
</feature>
<proteinExistence type="predicted"/>
<gene>
    <name evidence="2" type="ORF">DW099_01765</name>
</gene>
<name>A0A415E6H9_9FIRM</name>
<evidence type="ECO:0000313" key="2">
    <source>
        <dbReference type="EMBL" id="RHJ89328.1"/>
    </source>
</evidence>
<organism evidence="2 3">
    <name type="scientific">Emergencia timonensis</name>
    <dbReference type="NCBI Taxonomy" id="1776384"/>
    <lineage>
        <taxon>Bacteria</taxon>
        <taxon>Bacillati</taxon>
        <taxon>Bacillota</taxon>
        <taxon>Clostridia</taxon>
        <taxon>Peptostreptococcales</taxon>
        <taxon>Anaerovoracaceae</taxon>
        <taxon>Emergencia</taxon>
    </lineage>
</organism>
<dbReference type="InterPro" id="IPR045407">
    <property type="entry name" value="DUF6512"/>
</dbReference>
<feature type="transmembrane region" description="Helical" evidence="1">
    <location>
        <begin position="72"/>
        <end position="97"/>
    </location>
</feature>
<feature type="transmembrane region" description="Helical" evidence="1">
    <location>
        <begin position="7"/>
        <end position="24"/>
    </location>
</feature>
<evidence type="ECO:0000313" key="3">
    <source>
        <dbReference type="Proteomes" id="UP000284841"/>
    </source>
</evidence>
<dbReference type="GeneID" id="83004958"/>
<keyword evidence="1" id="KW-0812">Transmembrane</keyword>
<feature type="transmembrane region" description="Helical" evidence="1">
    <location>
        <begin position="103"/>
        <end position="125"/>
    </location>
</feature>
<dbReference type="PROSITE" id="PS51257">
    <property type="entry name" value="PROKAR_LIPOPROTEIN"/>
    <property type="match status" value="1"/>
</dbReference>
<dbReference type="AlphaFoldDB" id="A0A415E6H9"/>
<dbReference type="STRING" id="1776384.GCA_900086585_02632"/>
<comment type="caution">
    <text evidence="2">The sequence shown here is derived from an EMBL/GenBank/DDBJ whole genome shotgun (WGS) entry which is preliminary data.</text>
</comment>
<dbReference type="EMBL" id="QRMS01000001">
    <property type="protein sequence ID" value="RHJ89328.1"/>
    <property type="molecule type" value="Genomic_DNA"/>
</dbReference>
<keyword evidence="1" id="KW-1133">Transmembrane helix</keyword>
<keyword evidence="1" id="KW-0472">Membrane</keyword>
<dbReference type="RefSeq" id="WP_067539351.1">
    <property type="nucleotide sequence ID" value="NZ_AP025567.1"/>
</dbReference>
<sequence length="169" mass="18973">MFKKYELVGFFFTSILGCLLHFVYEWTGENIIAAIFSATDESTFQHLKLFFFPYLLWIFVEQRKFGSIAKNLLPAKAIGALCGTILIVVLFYGYTAILGTNTLVLDIAVFLISTGAAYLVSYMIVMNKRMFSSKAASMVGGCVLLLMTVSFVAFTFYPPDLELFRDPTL</sequence>
<protein>
    <submittedName>
        <fullName evidence="2">Uncharacterized protein</fullName>
    </submittedName>
</protein>
<reference evidence="2 3" key="1">
    <citation type="submission" date="2018-08" db="EMBL/GenBank/DDBJ databases">
        <title>A genome reference for cultivated species of the human gut microbiota.</title>
        <authorList>
            <person name="Zou Y."/>
            <person name="Xue W."/>
            <person name="Luo G."/>
        </authorList>
    </citation>
    <scope>NUCLEOTIDE SEQUENCE [LARGE SCALE GENOMIC DNA]</scope>
    <source>
        <strain evidence="2 3">AM07-24</strain>
    </source>
</reference>
<evidence type="ECO:0000256" key="1">
    <source>
        <dbReference type="SAM" id="Phobius"/>
    </source>
</evidence>
<accession>A0A415E6H9</accession>
<dbReference type="Proteomes" id="UP000284841">
    <property type="component" value="Unassembled WGS sequence"/>
</dbReference>
<dbReference type="OrthoDB" id="48209at2"/>
<feature type="transmembrane region" description="Helical" evidence="1">
    <location>
        <begin position="44"/>
        <end position="60"/>
    </location>
</feature>
<dbReference type="Pfam" id="PF20122">
    <property type="entry name" value="DUF6512"/>
    <property type="match status" value="1"/>
</dbReference>
<keyword evidence="3" id="KW-1185">Reference proteome</keyword>